<dbReference type="AlphaFoldDB" id="I7MMG7"/>
<evidence type="ECO:0000256" key="1">
    <source>
        <dbReference type="ARBA" id="ARBA00010886"/>
    </source>
</evidence>
<dbReference type="PANTHER" id="PTHR44899">
    <property type="entry name" value="CAMK FAMILY PROTEIN KINASE"/>
    <property type="match status" value="1"/>
</dbReference>
<evidence type="ECO:0000256" key="3">
    <source>
        <dbReference type="ARBA" id="ARBA00022527"/>
    </source>
</evidence>
<dbReference type="CDD" id="cd08217">
    <property type="entry name" value="STKc_Nek2"/>
    <property type="match status" value="1"/>
</dbReference>
<evidence type="ECO:0000256" key="5">
    <source>
        <dbReference type="ARBA" id="ARBA00022741"/>
    </source>
</evidence>
<protein>
    <recommendedName>
        <fullName evidence="2">non-specific serine/threonine protein kinase</fullName>
        <ecNumber evidence="2">2.7.11.1</ecNumber>
    </recommendedName>
</protein>
<evidence type="ECO:0000313" key="13">
    <source>
        <dbReference type="Proteomes" id="UP000009168"/>
    </source>
</evidence>
<feature type="region of interest" description="Disordered" evidence="10">
    <location>
        <begin position="334"/>
        <end position="368"/>
    </location>
</feature>
<dbReference type="KEGG" id="tet:TTHERM_00467740"/>
<dbReference type="InterPro" id="IPR008271">
    <property type="entry name" value="Ser/Thr_kinase_AS"/>
</dbReference>
<name>I7MMG7_TETTS</name>
<dbReference type="GO" id="GO:0005524">
    <property type="term" value="F:ATP binding"/>
    <property type="evidence" value="ECO:0007669"/>
    <property type="project" value="UniProtKB-KW"/>
</dbReference>
<feature type="region of interest" description="Disordered" evidence="10">
    <location>
        <begin position="1032"/>
        <end position="1064"/>
    </location>
</feature>
<dbReference type="EMBL" id="GG662441">
    <property type="protein sequence ID" value="EAS04825.1"/>
    <property type="molecule type" value="Genomic_DNA"/>
</dbReference>
<dbReference type="RefSeq" id="XP_001025070.1">
    <property type="nucleotide sequence ID" value="XM_001025070.1"/>
</dbReference>
<dbReference type="SMART" id="SM00220">
    <property type="entry name" value="S_TKc"/>
    <property type="match status" value="1"/>
</dbReference>
<dbReference type="PROSITE" id="PS50011">
    <property type="entry name" value="PROTEIN_KINASE_DOM"/>
    <property type="match status" value="1"/>
</dbReference>
<feature type="compositionally biased region" description="Polar residues" evidence="10">
    <location>
        <begin position="896"/>
        <end position="907"/>
    </location>
</feature>
<evidence type="ECO:0000259" key="11">
    <source>
        <dbReference type="PROSITE" id="PS50011"/>
    </source>
</evidence>
<dbReference type="GeneID" id="7830469"/>
<dbReference type="Pfam" id="PF00069">
    <property type="entry name" value="Pkinase"/>
    <property type="match status" value="1"/>
</dbReference>
<evidence type="ECO:0000256" key="2">
    <source>
        <dbReference type="ARBA" id="ARBA00012513"/>
    </source>
</evidence>
<keyword evidence="7" id="KW-0067">ATP-binding</keyword>
<feature type="compositionally biased region" description="Low complexity" evidence="10">
    <location>
        <begin position="875"/>
        <end position="895"/>
    </location>
</feature>
<keyword evidence="5" id="KW-0547">Nucleotide-binding</keyword>
<evidence type="ECO:0000256" key="4">
    <source>
        <dbReference type="ARBA" id="ARBA00022679"/>
    </source>
</evidence>
<feature type="compositionally biased region" description="Low complexity" evidence="10">
    <location>
        <begin position="665"/>
        <end position="695"/>
    </location>
</feature>
<feature type="compositionally biased region" description="Low complexity" evidence="10">
    <location>
        <begin position="632"/>
        <end position="647"/>
    </location>
</feature>
<dbReference type="STRING" id="312017.I7MMG7"/>
<evidence type="ECO:0000256" key="9">
    <source>
        <dbReference type="ARBA" id="ARBA00048679"/>
    </source>
</evidence>
<dbReference type="PROSITE" id="PS00108">
    <property type="entry name" value="PROTEIN_KINASE_ST"/>
    <property type="match status" value="1"/>
</dbReference>
<dbReference type="InterPro" id="IPR051131">
    <property type="entry name" value="NEK_Ser/Thr_kinase_NIMA"/>
</dbReference>
<feature type="region of interest" description="Disordered" evidence="10">
    <location>
        <begin position="875"/>
        <end position="972"/>
    </location>
</feature>
<dbReference type="InterPro" id="IPR000719">
    <property type="entry name" value="Prot_kinase_dom"/>
</dbReference>
<dbReference type="InterPro" id="IPR011009">
    <property type="entry name" value="Kinase-like_dom_sf"/>
</dbReference>
<feature type="region of interest" description="Disordered" evidence="10">
    <location>
        <begin position="606"/>
        <end position="698"/>
    </location>
</feature>
<dbReference type="OMA" id="ITNTHDY"/>
<keyword evidence="13" id="KW-1185">Reference proteome</keyword>
<dbReference type="GO" id="GO:0004674">
    <property type="term" value="F:protein serine/threonine kinase activity"/>
    <property type="evidence" value="ECO:0007669"/>
    <property type="project" value="UniProtKB-KW"/>
</dbReference>
<dbReference type="eggNOG" id="KOG1826">
    <property type="taxonomic scope" value="Eukaryota"/>
</dbReference>
<feature type="region of interest" description="Disordered" evidence="10">
    <location>
        <begin position="731"/>
        <end position="750"/>
    </location>
</feature>
<dbReference type="OrthoDB" id="248923at2759"/>
<dbReference type="SUPFAM" id="SSF56112">
    <property type="entry name" value="Protein kinase-like (PK-like)"/>
    <property type="match status" value="1"/>
</dbReference>
<evidence type="ECO:0000256" key="8">
    <source>
        <dbReference type="ARBA" id="ARBA00047899"/>
    </source>
</evidence>
<organism evidence="12 13">
    <name type="scientific">Tetrahymena thermophila (strain SB210)</name>
    <dbReference type="NCBI Taxonomy" id="312017"/>
    <lineage>
        <taxon>Eukaryota</taxon>
        <taxon>Sar</taxon>
        <taxon>Alveolata</taxon>
        <taxon>Ciliophora</taxon>
        <taxon>Intramacronucleata</taxon>
        <taxon>Oligohymenophorea</taxon>
        <taxon>Hymenostomatida</taxon>
        <taxon>Tetrahymenina</taxon>
        <taxon>Tetrahymenidae</taxon>
        <taxon>Tetrahymena</taxon>
    </lineage>
</organism>
<keyword evidence="6 12" id="KW-0418">Kinase</keyword>
<comment type="similarity">
    <text evidence="1">Belongs to the protein kinase superfamily. NEK Ser/Thr protein kinase family. NIMA subfamily.</text>
</comment>
<evidence type="ECO:0000256" key="10">
    <source>
        <dbReference type="SAM" id="MobiDB-lite"/>
    </source>
</evidence>
<dbReference type="EC" id="2.7.11.1" evidence="2"/>
<gene>
    <name evidence="12" type="ORF">TTHERM_00467740</name>
</gene>
<dbReference type="Proteomes" id="UP000009168">
    <property type="component" value="Unassembled WGS sequence"/>
</dbReference>
<comment type="catalytic activity">
    <reaction evidence="9">
        <text>L-seryl-[protein] + ATP = O-phospho-L-seryl-[protein] + ADP + H(+)</text>
        <dbReference type="Rhea" id="RHEA:17989"/>
        <dbReference type="Rhea" id="RHEA-COMP:9863"/>
        <dbReference type="Rhea" id="RHEA-COMP:11604"/>
        <dbReference type="ChEBI" id="CHEBI:15378"/>
        <dbReference type="ChEBI" id="CHEBI:29999"/>
        <dbReference type="ChEBI" id="CHEBI:30616"/>
        <dbReference type="ChEBI" id="CHEBI:83421"/>
        <dbReference type="ChEBI" id="CHEBI:456216"/>
        <dbReference type="EC" id="2.7.11.1"/>
    </reaction>
</comment>
<keyword evidence="4" id="KW-0808">Transferase</keyword>
<dbReference type="Gene3D" id="3.30.200.20">
    <property type="entry name" value="Phosphorylase Kinase, domain 1"/>
    <property type="match status" value="2"/>
</dbReference>
<feature type="domain" description="Protein kinase" evidence="11">
    <location>
        <begin position="4"/>
        <end position="265"/>
    </location>
</feature>
<feature type="compositionally biased region" description="Polar residues" evidence="10">
    <location>
        <begin position="621"/>
        <end position="631"/>
    </location>
</feature>
<evidence type="ECO:0000256" key="6">
    <source>
        <dbReference type="ARBA" id="ARBA00022777"/>
    </source>
</evidence>
<keyword evidence="3" id="KW-0723">Serine/threonine-protein kinase</keyword>
<feature type="compositionally biased region" description="Basic and acidic residues" evidence="10">
    <location>
        <begin position="1053"/>
        <end position="1062"/>
    </location>
</feature>
<comment type="catalytic activity">
    <reaction evidence="8">
        <text>L-threonyl-[protein] + ATP = O-phospho-L-threonyl-[protein] + ADP + H(+)</text>
        <dbReference type="Rhea" id="RHEA:46608"/>
        <dbReference type="Rhea" id="RHEA-COMP:11060"/>
        <dbReference type="Rhea" id="RHEA-COMP:11605"/>
        <dbReference type="ChEBI" id="CHEBI:15378"/>
        <dbReference type="ChEBI" id="CHEBI:30013"/>
        <dbReference type="ChEBI" id="CHEBI:30616"/>
        <dbReference type="ChEBI" id="CHEBI:61977"/>
        <dbReference type="ChEBI" id="CHEBI:456216"/>
        <dbReference type="EC" id="2.7.11.1"/>
    </reaction>
</comment>
<feature type="compositionally biased region" description="Low complexity" evidence="10">
    <location>
        <begin position="1032"/>
        <end position="1044"/>
    </location>
</feature>
<dbReference type="HOGENOM" id="CLU_278323_0_0_1"/>
<feature type="region of interest" description="Disordered" evidence="10">
    <location>
        <begin position="482"/>
        <end position="546"/>
    </location>
</feature>
<dbReference type="FunFam" id="1.10.510.10:FF:000356">
    <property type="entry name" value="Serine/threonine-protein kinase Nek2"/>
    <property type="match status" value="1"/>
</dbReference>
<dbReference type="InParanoid" id="I7MMG7"/>
<dbReference type="Gene3D" id="1.10.510.10">
    <property type="entry name" value="Transferase(Phosphotransferase) domain 1"/>
    <property type="match status" value="1"/>
</dbReference>
<reference evidence="13" key="1">
    <citation type="journal article" date="2006" name="PLoS Biol.">
        <title>Macronuclear genome sequence of the ciliate Tetrahymena thermophila, a model eukaryote.</title>
        <authorList>
            <person name="Eisen J.A."/>
            <person name="Coyne R.S."/>
            <person name="Wu M."/>
            <person name="Wu D."/>
            <person name="Thiagarajan M."/>
            <person name="Wortman J.R."/>
            <person name="Badger J.H."/>
            <person name="Ren Q."/>
            <person name="Amedeo P."/>
            <person name="Jones K.M."/>
            <person name="Tallon L.J."/>
            <person name="Delcher A.L."/>
            <person name="Salzberg S.L."/>
            <person name="Silva J.C."/>
            <person name="Haas B.J."/>
            <person name="Majoros W.H."/>
            <person name="Farzad M."/>
            <person name="Carlton J.M."/>
            <person name="Smith R.K. Jr."/>
            <person name="Garg J."/>
            <person name="Pearlman R.E."/>
            <person name="Karrer K.M."/>
            <person name="Sun L."/>
            <person name="Manning G."/>
            <person name="Elde N.C."/>
            <person name="Turkewitz A.P."/>
            <person name="Asai D.J."/>
            <person name="Wilkes D.E."/>
            <person name="Wang Y."/>
            <person name="Cai H."/>
            <person name="Collins K."/>
            <person name="Stewart B.A."/>
            <person name="Lee S.R."/>
            <person name="Wilamowska K."/>
            <person name="Weinberg Z."/>
            <person name="Ruzzo W.L."/>
            <person name="Wloga D."/>
            <person name="Gaertig J."/>
            <person name="Frankel J."/>
            <person name="Tsao C.-C."/>
            <person name="Gorovsky M.A."/>
            <person name="Keeling P.J."/>
            <person name="Waller R.F."/>
            <person name="Patron N.J."/>
            <person name="Cherry J.M."/>
            <person name="Stover N.A."/>
            <person name="Krieger C.J."/>
            <person name="del Toro C."/>
            <person name="Ryder H.F."/>
            <person name="Williamson S.C."/>
            <person name="Barbeau R.A."/>
            <person name="Hamilton E.P."/>
            <person name="Orias E."/>
        </authorList>
    </citation>
    <scope>NUCLEOTIDE SEQUENCE [LARGE SCALE GENOMIC DNA]</scope>
    <source>
        <strain evidence="13">SB210</strain>
    </source>
</reference>
<evidence type="ECO:0000313" key="12">
    <source>
        <dbReference type="EMBL" id="EAS04825.1"/>
    </source>
</evidence>
<sequence length="1137" mass="129653">MDNYEILGQIGKGSFGLVQKIKRKSDGKVLVWKEMNYGRMSEREKQQLVAEVNIIRELKHPNIVRYYDRIIEKKDTKIYIIMEYCEGGDVGTLLKKCKKEKDYIAEDVIWKIFTQIILALNECHNRPQGKILHRDLKPANIFLDAQNNIKLGDFGLSRVMGEQSEFADTHVGTPYYMSPEQIQEKKYNEKSDIWSAGCLLYEMAALKPPFEATNHLSLAIKIKSGKFERLPLRYSEELQKLIESMVHIDPEKRPSVQNILELPQINLRLKERKLREKHSQIKLKEDELKKREEQLQERIDQIEKKEKDLTAQEQTLKDLEEQVKQIEAQLNIRSSQNSLQQSEEDIFQRQDKQTNNNNNAGVLPQKSARGEYQLLSQNLNSFGKDLMMLNKGSVENNSSGSSSKNSTATASNNTFEIFKKEKENMINNGSNIQSNLQSIENYRKEKEIQKQLQSYSSNKYPIFQKSNSSIVSQSLTDQQMLLQQQSSQDTTSSQVVQQQSSENNQSNLKLRGNIADTQQTQSSCSSNSSNNDANASNPITANTKDKNYTLYQRREQEAFQKTPNNNSNLHQNYHTLNRQGEIESVTKKHTSYSKDHQYKSVDHFTSIQNNNNSSSKKDESTAFSTTCKQIPQSASQNQNIANQSSNKSSHKSSSENLPKKSTVAQISSTNNQNQIDNQNQENSSAASNNNNNNNNTGMSAFERYKASILQQQQQQQNQNNNGYQNKYAQIKSKVRQASQDSMDDNEQQTMNNNYTSKLHTQQPISSKLRAQTSIDSVSVKQNQDNKNYLLNYKKDAPSGSTASAATITRRSANTTIDSVKYSQINNSSNMQGPTNNNNQNASYEIYKQANIKRTDSYKENTFKNIMQQNNFINKQQEAATQSSSNNNQQIHSSTNLAQNQKNFQKNRSSLEPKNRFHSQHSTTSSSSTTTAQTAIQSTQQPQQSSSQVALNSNKPPITMMNNNGALNGNSNNNEDALLNFKTLPNTEFQYDSNNVNKMQIKKKNNNSFTTTSQNISNTYLNSNNNYINNQPRSTTNSNTIGNNSARINNTEQSIERKKEFPRPRNNYLLPQSRQTLNSNQNPDANIKNYFSEQPSNLMTVQTDQLYNKYNLRKIGDNIISPSVQHVSSNQYRTATQY</sequence>
<feature type="compositionally biased region" description="Low complexity" evidence="10">
    <location>
        <begin position="522"/>
        <end position="537"/>
    </location>
</feature>
<dbReference type="FunFam" id="3.30.200.20:FF:000097">
    <property type="entry name" value="Probable serine/threonine-protein kinase nek1"/>
    <property type="match status" value="1"/>
</dbReference>
<proteinExistence type="inferred from homology"/>
<evidence type="ECO:0000256" key="7">
    <source>
        <dbReference type="ARBA" id="ARBA00022840"/>
    </source>
</evidence>
<accession>I7MMG7</accession>
<feature type="compositionally biased region" description="Low complexity" evidence="10">
    <location>
        <begin position="919"/>
        <end position="947"/>
    </location>
</feature>
<feature type="compositionally biased region" description="Low complexity" evidence="10">
    <location>
        <begin position="961"/>
        <end position="972"/>
    </location>
</feature>
<feature type="compositionally biased region" description="Low complexity" evidence="10">
    <location>
        <begin position="482"/>
        <end position="507"/>
    </location>
</feature>
<dbReference type="PANTHER" id="PTHR44899:SF10">
    <property type="entry name" value="NIMA-RELATED KINASE 2"/>
    <property type="match status" value="1"/>
</dbReference>